<dbReference type="Proteomes" id="UP000313948">
    <property type="component" value="Chromosome"/>
</dbReference>
<proteinExistence type="inferred from homology"/>
<sequence>MSTVLVTGFGPFGGHTDNPAARAVELLAREWAPPAGSRLVTAVLPVSFARATAQLRALVEEHAPAVVLGVGLAAGRRRLGLERVALNLVDARIPDVDGAQPVDVPVLPGEPTARLTTLPVKSALLALQDAGLPAELSLSAGTYVCNAVMFAGLTYASDDAVAGFLHVPDVDVLPVAETARAVSVVLTTVLASTTDVVVPGGREH</sequence>
<dbReference type="PRINTS" id="PR00706">
    <property type="entry name" value="PYROGLUPTASE"/>
</dbReference>
<keyword evidence="8" id="KW-1185">Reference proteome</keyword>
<evidence type="ECO:0000256" key="5">
    <source>
        <dbReference type="ARBA" id="ARBA00022807"/>
    </source>
</evidence>
<reference evidence="7 8" key="1">
    <citation type="submission" date="2019-05" db="EMBL/GenBank/DDBJ databases">
        <title>Georgenia *** sp. nov., and Georgenia *** sp. nov., isolated from the intestinal contents of plateau pika (Ochotona curzoniae) in the Qinghai-Tibet plateau of China.</title>
        <authorList>
            <person name="Tian Z."/>
        </authorList>
    </citation>
    <scope>NUCLEOTIDE SEQUENCE [LARGE SCALE GENOMIC DNA]</scope>
    <source>
        <strain evidence="7 8">Z294</strain>
    </source>
</reference>
<evidence type="ECO:0000256" key="2">
    <source>
        <dbReference type="ARBA" id="ARBA00022490"/>
    </source>
</evidence>
<protein>
    <recommendedName>
        <fullName evidence="6">Pyroglutamyl-peptidase I</fullName>
        <ecNumber evidence="6">3.4.19.3</ecNumber>
    </recommendedName>
</protein>
<dbReference type="PROSITE" id="PS01334">
    <property type="entry name" value="PYRASE_CYS"/>
    <property type="match status" value="1"/>
</dbReference>
<evidence type="ECO:0000313" key="8">
    <source>
        <dbReference type="Proteomes" id="UP000313948"/>
    </source>
</evidence>
<feature type="active site" evidence="6">
    <location>
        <position position="145"/>
    </location>
</feature>
<keyword evidence="4" id="KW-0378">Hydrolase</keyword>
<dbReference type="Gene3D" id="3.40.630.20">
    <property type="entry name" value="Peptidase C15, pyroglutamyl peptidase I-like"/>
    <property type="match status" value="1"/>
</dbReference>
<evidence type="ECO:0000313" key="7">
    <source>
        <dbReference type="EMBL" id="QDB79323.1"/>
    </source>
</evidence>
<evidence type="ECO:0000256" key="6">
    <source>
        <dbReference type="PROSITE-ProRule" id="PRU10077"/>
    </source>
</evidence>
<organism evidence="7 8">
    <name type="scientific">Georgenia wutianyii</name>
    <dbReference type="NCBI Taxonomy" id="2585135"/>
    <lineage>
        <taxon>Bacteria</taxon>
        <taxon>Bacillati</taxon>
        <taxon>Actinomycetota</taxon>
        <taxon>Actinomycetes</taxon>
        <taxon>Micrococcales</taxon>
        <taxon>Bogoriellaceae</taxon>
        <taxon>Georgenia</taxon>
    </lineage>
</organism>
<dbReference type="InterPro" id="IPR016125">
    <property type="entry name" value="Peptidase_C15-like"/>
</dbReference>
<dbReference type="CDD" id="cd00501">
    <property type="entry name" value="Peptidase_C15"/>
    <property type="match status" value="1"/>
</dbReference>
<dbReference type="PIRSF" id="PIRSF015592">
    <property type="entry name" value="Prld-crbxl_pptds"/>
    <property type="match status" value="1"/>
</dbReference>
<dbReference type="Pfam" id="PF01470">
    <property type="entry name" value="Peptidase_C15"/>
    <property type="match status" value="1"/>
</dbReference>
<dbReference type="PANTHER" id="PTHR23402">
    <property type="entry name" value="PROTEASE FAMILY C15 PYROGLUTAMYL-PEPTIDASE I-RELATED"/>
    <property type="match status" value="1"/>
</dbReference>
<keyword evidence="3" id="KW-0645">Protease</keyword>
<dbReference type="InterPro" id="IPR000816">
    <property type="entry name" value="Peptidase_C15"/>
</dbReference>
<keyword evidence="2" id="KW-0963">Cytoplasm</keyword>
<comment type="catalytic activity">
    <reaction evidence="6">
        <text>Release of an N-terminal pyroglutamyl group from a polypeptide, the second amino acid generally not being Pro.</text>
        <dbReference type="EC" id="3.4.19.3"/>
    </reaction>
</comment>
<dbReference type="RefSeq" id="WP_139948433.1">
    <property type="nucleotide sequence ID" value="NZ_CP040899.1"/>
</dbReference>
<evidence type="ECO:0000256" key="3">
    <source>
        <dbReference type="ARBA" id="ARBA00022670"/>
    </source>
</evidence>
<keyword evidence="5" id="KW-0788">Thiol protease</keyword>
<dbReference type="SUPFAM" id="SSF53182">
    <property type="entry name" value="Pyrrolidone carboxyl peptidase (pyroglutamate aminopeptidase)"/>
    <property type="match status" value="1"/>
</dbReference>
<dbReference type="InterPro" id="IPR036440">
    <property type="entry name" value="Peptidase_C15-like_sf"/>
</dbReference>
<accession>A0ABX5VM89</accession>
<dbReference type="EC" id="3.4.19.3" evidence="6"/>
<dbReference type="EMBL" id="CP040899">
    <property type="protein sequence ID" value="QDB79323.1"/>
    <property type="molecule type" value="Genomic_DNA"/>
</dbReference>
<gene>
    <name evidence="7" type="ORF">FE251_08040</name>
</gene>
<evidence type="ECO:0000256" key="1">
    <source>
        <dbReference type="ARBA" id="ARBA00006641"/>
    </source>
</evidence>
<dbReference type="PANTHER" id="PTHR23402:SF1">
    <property type="entry name" value="PYROGLUTAMYL-PEPTIDASE I"/>
    <property type="match status" value="1"/>
</dbReference>
<name>A0ABX5VM89_9MICO</name>
<dbReference type="InterPro" id="IPR033694">
    <property type="entry name" value="PGPEP1_Cys_AS"/>
</dbReference>
<evidence type="ECO:0000256" key="4">
    <source>
        <dbReference type="ARBA" id="ARBA00022801"/>
    </source>
</evidence>
<comment type="similarity">
    <text evidence="1">Belongs to the peptidase C15 family.</text>
</comment>